<keyword evidence="2" id="KW-1185">Reference proteome</keyword>
<dbReference type="Proteomes" id="UP000245489">
    <property type="component" value="Unassembled WGS sequence"/>
</dbReference>
<evidence type="ECO:0000313" key="2">
    <source>
        <dbReference type="Proteomes" id="UP000245489"/>
    </source>
</evidence>
<proteinExistence type="predicted"/>
<evidence type="ECO:0008006" key="3">
    <source>
        <dbReference type="Google" id="ProtNLM"/>
    </source>
</evidence>
<gene>
    <name evidence="1" type="ORF">LV89_01503</name>
</gene>
<dbReference type="AlphaFoldDB" id="A0A316EB16"/>
<dbReference type="OrthoDB" id="650068at2"/>
<sequence>MNSLKSQKQSRKLLFLSLLIIFPFLSFSQNADSLHSKISVHGAITATNNGISVIPTFMLGKPATIFDLVVAKNKFSFEPQFRFAIEDVKPWSFIFWFRYKLVQSEKFKMGIGAHPSTVFSSTVGTVNGVTKDLITVRRFWAAELTPTYKISQNVNVGIYYLYSRGLADATKNTNFVALSASLSNIKISNDVTFKIAPQLYYLQMDDKEGYYVTSTFSLAKRNFPISLSSIMNKKIDSTIPSEDFVWNISMTYSF</sequence>
<organism evidence="1 2">
    <name type="scientific">Arcicella aurantiaca</name>
    <dbReference type="NCBI Taxonomy" id="591202"/>
    <lineage>
        <taxon>Bacteria</taxon>
        <taxon>Pseudomonadati</taxon>
        <taxon>Bacteroidota</taxon>
        <taxon>Cytophagia</taxon>
        <taxon>Cytophagales</taxon>
        <taxon>Flectobacillaceae</taxon>
        <taxon>Arcicella</taxon>
    </lineage>
</organism>
<protein>
    <recommendedName>
        <fullName evidence="3">Outer membrane protein</fullName>
    </recommendedName>
</protein>
<comment type="caution">
    <text evidence="1">The sequence shown here is derived from an EMBL/GenBank/DDBJ whole genome shotgun (WGS) entry which is preliminary data.</text>
</comment>
<reference evidence="1 2" key="1">
    <citation type="submission" date="2018-05" db="EMBL/GenBank/DDBJ databases">
        <title>Genomic Encyclopedia of Archaeal and Bacterial Type Strains, Phase II (KMG-II): from individual species to whole genera.</title>
        <authorList>
            <person name="Goeker M."/>
        </authorList>
    </citation>
    <scope>NUCLEOTIDE SEQUENCE [LARGE SCALE GENOMIC DNA]</scope>
    <source>
        <strain evidence="1 2">DSM 22214</strain>
    </source>
</reference>
<dbReference type="EMBL" id="QGGO01000006">
    <property type="protein sequence ID" value="PWK27612.1"/>
    <property type="molecule type" value="Genomic_DNA"/>
</dbReference>
<evidence type="ECO:0000313" key="1">
    <source>
        <dbReference type="EMBL" id="PWK27612.1"/>
    </source>
</evidence>
<dbReference type="RefSeq" id="WP_109742263.1">
    <property type="nucleotide sequence ID" value="NZ_QGGO01000006.1"/>
</dbReference>
<accession>A0A316EB16</accession>
<name>A0A316EB16_9BACT</name>